<evidence type="ECO:0000313" key="4">
    <source>
        <dbReference type="Proteomes" id="UP001443914"/>
    </source>
</evidence>
<dbReference type="PANTHER" id="PTHR31213:SF157">
    <property type="entry name" value="MAJOR ALLERGEN MAL D 1-LIKE"/>
    <property type="match status" value="1"/>
</dbReference>
<dbReference type="InterPro" id="IPR050279">
    <property type="entry name" value="Plant_def-hormone_signal"/>
</dbReference>
<comment type="similarity">
    <text evidence="1">Belongs to the BetVI family.</text>
</comment>
<dbReference type="GO" id="GO:0010427">
    <property type="term" value="F:abscisic acid binding"/>
    <property type="evidence" value="ECO:0007669"/>
    <property type="project" value="InterPro"/>
</dbReference>
<gene>
    <name evidence="3" type="ORF">RND81_05G211900</name>
</gene>
<accession>A0AAW1KVE5</accession>
<organism evidence="3 4">
    <name type="scientific">Saponaria officinalis</name>
    <name type="common">Common soapwort</name>
    <name type="synonym">Lychnis saponaria</name>
    <dbReference type="NCBI Taxonomy" id="3572"/>
    <lineage>
        <taxon>Eukaryota</taxon>
        <taxon>Viridiplantae</taxon>
        <taxon>Streptophyta</taxon>
        <taxon>Embryophyta</taxon>
        <taxon>Tracheophyta</taxon>
        <taxon>Spermatophyta</taxon>
        <taxon>Magnoliopsida</taxon>
        <taxon>eudicotyledons</taxon>
        <taxon>Gunneridae</taxon>
        <taxon>Pentapetalae</taxon>
        <taxon>Caryophyllales</taxon>
        <taxon>Caryophyllaceae</taxon>
        <taxon>Caryophylleae</taxon>
        <taxon>Saponaria</taxon>
    </lineage>
</organism>
<dbReference type="SMART" id="SM01037">
    <property type="entry name" value="Bet_v_1"/>
    <property type="match status" value="1"/>
</dbReference>
<dbReference type="InterPro" id="IPR000916">
    <property type="entry name" value="Bet_v_I/MLP"/>
</dbReference>
<dbReference type="SUPFAM" id="SSF55961">
    <property type="entry name" value="Bet v1-like"/>
    <property type="match status" value="1"/>
</dbReference>
<proteinExistence type="inferred from homology"/>
<feature type="domain" description="Bet v I/Major latex protein" evidence="2">
    <location>
        <begin position="74"/>
        <end position="228"/>
    </location>
</feature>
<evidence type="ECO:0000259" key="2">
    <source>
        <dbReference type="SMART" id="SM01037"/>
    </source>
</evidence>
<sequence length="233" mass="26029">MPNIDDKNYSVVFIRSIIVYSGVEVKDVASSICTINTKPSAQYLYQLPSFTLPTNSQLQLLILLLLFLKKNVMGVSTHTLADYPSSVAPARLFQAFCYDAQNFMPKAVPDFVKSVDVIQGEPGSVGSIRQVNFPEGKPFKHAKNRIDEVDAGKFYSKYTTIEGDVLGDKKECAVYEVKFEPTGDGCRYTMVVHYHTKGDYVIKEEDIAIGKQNIKKLFNAAEQYLAANPELYA</sequence>
<dbReference type="EMBL" id="JBDFQZ010000005">
    <property type="protein sequence ID" value="KAK9726392.1"/>
    <property type="molecule type" value="Genomic_DNA"/>
</dbReference>
<dbReference type="PRINTS" id="PR00634">
    <property type="entry name" value="BETALLERGEN"/>
</dbReference>
<dbReference type="GO" id="GO:0038023">
    <property type="term" value="F:signaling receptor activity"/>
    <property type="evidence" value="ECO:0007669"/>
    <property type="project" value="InterPro"/>
</dbReference>
<dbReference type="GO" id="GO:0006952">
    <property type="term" value="P:defense response"/>
    <property type="evidence" value="ECO:0007669"/>
    <property type="project" value="InterPro"/>
</dbReference>
<dbReference type="Gene3D" id="3.30.530.20">
    <property type="match status" value="1"/>
</dbReference>
<dbReference type="Pfam" id="PF00407">
    <property type="entry name" value="Bet_v_1"/>
    <property type="match status" value="1"/>
</dbReference>
<dbReference type="AlphaFoldDB" id="A0AAW1KVE5"/>
<evidence type="ECO:0000256" key="1">
    <source>
        <dbReference type="ARBA" id="ARBA00009744"/>
    </source>
</evidence>
<keyword evidence="4" id="KW-1185">Reference proteome</keyword>
<evidence type="ECO:0000313" key="3">
    <source>
        <dbReference type="EMBL" id="KAK9726392.1"/>
    </source>
</evidence>
<name>A0AAW1KVE5_SAPOF</name>
<dbReference type="GO" id="GO:0005737">
    <property type="term" value="C:cytoplasm"/>
    <property type="evidence" value="ECO:0007669"/>
    <property type="project" value="TreeGrafter"/>
</dbReference>
<reference evidence="3" key="1">
    <citation type="submission" date="2024-03" db="EMBL/GenBank/DDBJ databases">
        <title>WGS assembly of Saponaria officinalis var. Norfolk2.</title>
        <authorList>
            <person name="Jenkins J."/>
            <person name="Shu S."/>
            <person name="Grimwood J."/>
            <person name="Barry K."/>
            <person name="Goodstein D."/>
            <person name="Schmutz J."/>
            <person name="Leebens-Mack J."/>
            <person name="Osbourn A."/>
        </authorList>
    </citation>
    <scope>NUCLEOTIDE SEQUENCE [LARGE SCALE GENOMIC DNA]</scope>
    <source>
        <strain evidence="3">JIC</strain>
    </source>
</reference>
<dbReference type="GO" id="GO:0005634">
    <property type="term" value="C:nucleus"/>
    <property type="evidence" value="ECO:0007669"/>
    <property type="project" value="TreeGrafter"/>
</dbReference>
<comment type="caution">
    <text evidence="3">The sequence shown here is derived from an EMBL/GenBank/DDBJ whole genome shotgun (WGS) entry which is preliminary data.</text>
</comment>
<dbReference type="Proteomes" id="UP001443914">
    <property type="component" value="Unassembled WGS sequence"/>
</dbReference>
<protein>
    <recommendedName>
        <fullName evidence="2">Bet v I/Major latex protein domain-containing protein</fullName>
    </recommendedName>
</protein>
<dbReference type="GO" id="GO:0009738">
    <property type="term" value="P:abscisic acid-activated signaling pathway"/>
    <property type="evidence" value="ECO:0007669"/>
    <property type="project" value="InterPro"/>
</dbReference>
<dbReference type="FunFam" id="3.30.530.20:FF:000007">
    <property type="entry name" value="Major pollen allergen Bet v 1-A"/>
    <property type="match status" value="1"/>
</dbReference>
<dbReference type="InterPro" id="IPR024949">
    <property type="entry name" value="Bet_v_I_allergen"/>
</dbReference>
<dbReference type="CDD" id="cd07816">
    <property type="entry name" value="Bet_v1-like"/>
    <property type="match status" value="1"/>
</dbReference>
<dbReference type="InterPro" id="IPR023393">
    <property type="entry name" value="START-like_dom_sf"/>
</dbReference>
<dbReference type="GO" id="GO:0004864">
    <property type="term" value="F:protein phosphatase inhibitor activity"/>
    <property type="evidence" value="ECO:0007669"/>
    <property type="project" value="InterPro"/>
</dbReference>
<dbReference type="PANTHER" id="PTHR31213">
    <property type="entry name" value="OS08G0374000 PROTEIN-RELATED"/>
    <property type="match status" value="1"/>
</dbReference>